<dbReference type="RefSeq" id="WP_010797447.1">
    <property type="nucleotide sequence ID" value="NZ_FQYS01000002.1"/>
</dbReference>
<name>A0A2X2CTB9_PSELU</name>
<gene>
    <name evidence="3" type="ORF">IRZ65_00985</name>
    <name evidence="4" type="ORF">NCTC11842_03486</name>
</gene>
<dbReference type="AlphaFoldDB" id="A0A2X2CTB9"/>
<organism evidence="4 5">
    <name type="scientific">Pseudomonas luteola</name>
    <dbReference type="NCBI Taxonomy" id="47886"/>
    <lineage>
        <taxon>Bacteria</taxon>
        <taxon>Pseudomonadati</taxon>
        <taxon>Pseudomonadota</taxon>
        <taxon>Gammaproteobacteria</taxon>
        <taxon>Pseudomonadales</taxon>
        <taxon>Pseudomonadaceae</taxon>
        <taxon>Pseudomonas</taxon>
    </lineage>
</organism>
<dbReference type="Proteomes" id="UP000626180">
    <property type="component" value="Unassembled WGS sequence"/>
</dbReference>
<evidence type="ECO:0000256" key="1">
    <source>
        <dbReference type="SAM" id="Phobius"/>
    </source>
</evidence>
<keyword evidence="1" id="KW-0812">Transmembrane</keyword>
<dbReference type="EMBL" id="UAUF01000013">
    <property type="protein sequence ID" value="SPZ09901.1"/>
    <property type="molecule type" value="Genomic_DNA"/>
</dbReference>
<keyword evidence="1" id="KW-1133">Transmembrane helix</keyword>
<reference evidence="3 6" key="2">
    <citation type="submission" date="2020-10" db="EMBL/GenBank/DDBJ databases">
        <title>Genome sequences of Pseudomonas isolates.</title>
        <authorList>
            <person name="Wessels L."/>
            <person name="Reich F."/>
            <person name="Hammerl J."/>
        </authorList>
    </citation>
    <scope>NUCLEOTIDE SEQUENCE [LARGE SCALE GENOMIC DNA]</scope>
    <source>
        <strain evidence="3 6">20-MO00624-0</strain>
    </source>
</reference>
<evidence type="ECO:0000313" key="3">
    <source>
        <dbReference type="EMBL" id="MBF8639255.1"/>
    </source>
</evidence>
<accession>A0A2X2CTB9</accession>
<evidence type="ECO:0000313" key="4">
    <source>
        <dbReference type="EMBL" id="SPZ09901.1"/>
    </source>
</evidence>
<keyword evidence="1" id="KW-0472">Membrane</keyword>
<dbReference type="InterPro" id="IPR029058">
    <property type="entry name" value="AB_hydrolase_fold"/>
</dbReference>
<dbReference type="InterPro" id="IPR010333">
    <property type="entry name" value="VirJ"/>
</dbReference>
<evidence type="ECO:0000259" key="2">
    <source>
        <dbReference type="Pfam" id="PF06057"/>
    </source>
</evidence>
<feature type="transmembrane region" description="Helical" evidence="1">
    <location>
        <begin position="7"/>
        <end position="26"/>
    </location>
</feature>
<dbReference type="Gene3D" id="3.40.50.1820">
    <property type="entry name" value="alpha/beta hydrolase"/>
    <property type="match status" value="1"/>
</dbReference>
<dbReference type="Proteomes" id="UP000250443">
    <property type="component" value="Unassembled WGS sequence"/>
</dbReference>
<sequence length="425" mass="46836">MTRRKRGLLFLLLIIVIAAAALWWWFHRWPSTASLEVHVQDDQSVVTVARPAGKPLTRVVVANPAEQQLSDADLLTLAKNTKSMLVQYELPESKACAAQRASLEDAISHLGGAPTMVAGIDAGGSLAWRWLAGQQDDKVSALSVGTKLDEPDCSDPLPQKAEHGKWHLAWNDNPGDETARFVRGQDNAATTISDYGTPLVTLLRTQLQRQLLGQGGDVPVVEVPAEEPAAHKDTVTFFYSGDGGWRDLDRDSAQTMAENGWPVVGIDTLRYFWEHKSPEQVATDLSHLMQTYRERWGAKRFVLAGYSFGADLLPAVYNRLPATDQEQVSAMVLLAFARSGDFEIQVEGWLGKAGDEMQTGPEMVKVPASKIYCIYGAEEKDESGCTQPGANFEKLELPGGHHFDNDYDKLARHMINAIEARTRTP</sequence>
<protein>
    <submittedName>
        <fullName evidence="4">Virulence factor family protein</fullName>
    </submittedName>
</protein>
<dbReference type="InterPro" id="IPR011225">
    <property type="entry name" value="IV_sec_VirJ"/>
</dbReference>
<proteinExistence type="predicted"/>
<dbReference type="Pfam" id="PF06057">
    <property type="entry name" value="VirJ"/>
    <property type="match status" value="1"/>
</dbReference>
<dbReference type="EMBL" id="JADMCD010000001">
    <property type="protein sequence ID" value="MBF8639255.1"/>
    <property type="molecule type" value="Genomic_DNA"/>
</dbReference>
<evidence type="ECO:0000313" key="5">
    <source>
        <dbReference type="Proteomes" id="UP000250443"/>
    </source>
</evidence>
<feature type="domain" description="Bacterial virulence" evidence="2">
    <location>
        <begin position="233"/>
        <end position="421"/>
    </location>
</feature>
<reference evidence="4 5" key="1">
    <citation type="submission" date="2018-06" db="EMBL/GenBank/DDBJ databases">
        <authorList>
            <consortium name="Pathogen Informatics"/>
            <person name="Doyle S."/>
        </authorList>
    </citation>
    <scope>NUCLEOTIDE SEQUENCE [LARGE SCALE GENOMIC DNA]</scope>
    <source>
        <strain evidence="4 5">NCTC11842</strain>
    </source>
</reference>
<dbReference type="PIRSF" id="PIRSF029063">
    <property type="entry name" value="IV_sec_VirJ"/>
    <property type="match status" value="1"/>
</dbReference>
<dbReference type="SUPFAM" id="SSF53474">
    <property type="entry name" value="alpha/beta-Hydrolases"/>
    <property type="match status" value="1"/>
</dbReference>
<keyword evidence="6" id="KW-1185">Reference proteome</keyword>
<evidence type="ECO:0000313" key="6">
    <source>
        <dbReference type="Proteomes" id="UP000626180"/>
    </source>
</evidence>